<dbReference type="InterPro" id="IPR015987">
    <property type="entry name" value="UCP022704"/>
</dbReference>
<dbReference type="Pfam" id="PF07081">
    <property type="entry name" value="DUF1349"/>
    <property type="match status" value="1"/>
</dbReference>
<dbReference type="PANTHER" id="PTHR35332:SF2">
    <property type="entry name" value="REGULATION OF ENOLASE PROTEIN 1"/>
    <property type="match status" value="1"/>
</dbReference>
<reference evidence="1 2" key="1">
    <citation type="submission" date="2016-04" db="EMBL/GenBank/DDBJ databases">
        <title>Complete genome sequence of natural rubber-degrading, novel Gram-negative bacterium, Rhizobacter gummiphilus strain NS21.</title>
        <authorList>
            <person name="Tabata M."/>
            <person name="Kasai D."/>
            <person name="Fukuda M."/>
        </authorList>
    </citation>
    <scope>NUCLEOTIDE SEQUENCE [LARGE SCALE GENOMIC DNA]</scope>
    <source>
        <strain evidence="1 2">NS21</strain>
    </source>
</reference>
<dbReference type="PIRSF" id="PIRSF022704">
    <property type="entry name" value="UCP022704"/>
    <property type="match status" value="1"/>
</dbReference>
<dbReference type="PANTHER" id="PTHR35332">
    <property type="entry name" value="REGULATION OF ENOLASE PROTEIN 1"/>
    <property type="match status" value="1"/>
</dbReference>
<sequence length="191" mass="21440">MSEHFTWLNEPAHWAFEGGRLTVTTGRDTDFWQDTWYGFQHANGHFFGTPVSGDFTFQVKVEGAFDTLYDQAGVMLHADDRHWLKAGIEFSDDQPAIGSVLTAGRSDWATGAFQGDPRRFWMRLTRRGDALRLQYSADGRTWPLLRLAAIDTALPWHVGVMCCSPTRAGLSVTFSEMTLSPPNGKDLHDLS</sequence>
<dbReference type="EMBL" id="CP015118">
    <property type="protein sequence ID" value="ARN23925.1"/>
    <property type="molecule type" value="Genomic_DNA"/>
</dbReference>
<evidence type="ECO:0000313" key="1">
    <source>
        <dbReference type="EMBL" id="ARN23925.1"/>
    </source>
</evidence>
<dbReference type="InterPro" id="IPR013320">
    <property type="entry name" value="ConA-like_dom_sf"/>
</dbReference>
<dbReference type="Gene3D" id="2.60.120.200">
    <property type="match status" value="1"/>
</dbReference>
<name>A0A1W6LI47_9BURK</name>
<organism evidence="1 2">
    <name type="scientific">Piscinibacter gummiphilus</name>
    <dbReference type="NCBI Taxonomy" id="946333"/>
    <lineage>
        <taxon>Bacteria</taxon>
        <taxon>Pseudomonadati</taxon>
        <taxon>Pseudomonadota</taxon>
        <taxon>Betaproteobacteria</taxon>
        <taxon>Burkholderiales</taxon>
        <taxon>Sphaerotilaceae</taxon>
        <taxon>Piscinibacter</taxon>
    </lineage>
</organism>
<dbReference type="SUPFAM" id="SSF49899">
    <property type="entry name" value="Concanavalin A-like lectins/glucanases"/>
    <property type="match status" value="1"/>
</dbReference>
<proteinExistence type="predicted"/>
<keyword evidence="2" id="KW-1185">Reference proteome</keyword>
<dbReference type="STRING" id="946333.A4W93_16910"/>
<evidence type="ECO:0000313" key="2">
    <source>
        <dbReference type="Proteomes" id="UP000193427"/>
    </source>
</evidence>
<evidence type="ECO:0008006" key="3">
    <source>
        <dbReference type="Google" id="ProtNLM"/>
    </source>
</evidence>
<dbReference type="Proteomes" id="UP000193427">
    <property type="component" value="Chromosome"/>
</dbReference>
<accession>A0A1W6LI47</accession>
<gene>
    <name evidence="1" type="ORF">A4W93_16910</name>
</gene>
<dbReference type="InterPro" id="IPR009784">
    <property type="entry name" value="DUF1349"/>
</dbReference>
<protein>
    <recommendedName>
        <fullName evidence="3">Regulation of enolase 1</fullName>
    </recommendedName>
</protein>
<dbReference type="KEGG" id="rgu:A4W93_16910"/>
<dbReference type="AlphaFoldDB" id="A0A1W6LI47"/>
<dbReference type="OrthoDB" id="9814707at2"/>